<evidence type="ECO:0000256" key="1">
    <source>
        <dbReference type="ARBA" id="ARBA00004442"/>
    </source>
</evidence>
<keyword evidence="9" id="KW-0732">Signal</keyword>
<keyword evidence="11" id="KW-1185">Reference proteome</keyword>
<evidence type="ECO:0000256" key="6">
    <source>
        <dbReference type="ARBA" id="ARBA00023136"/>
    </source>
</evidence>
<dbReference type="Proteomes" id="UP001595828">
    <property type="component" value="Unassembled WGS sequence"/>
</dbReference>
<evidence type="ECO:0000313" key="10">
    <source>
        <dbReference type="EMBL" id="MFC4293898.1"/>
    </source>
</evidence>
<feature type="chain" id="PRO_5047381666" evidence="9">
    <location>
        <begin position="31"/>
        <end position="487"/>
    </location>
</feature>
<name>A0ABV8RKG5_9SPHN</name>
<comment type="similarity">
    <text evidence="2">Belongs to the outer membrane factor (OMF) (TC 1.B.17) family.</text>
</comment>
<dbReference type="RefSeq" id="WP_379537377.1">
    <property type="nucleotide sequence ID" value="NZ_JBHSDR010000003.1"/>
</dbReference>
<sequence length="487" mass="51395">MIHVSPRALRRVLLAGTAGLASLAASPALADDLREALVSTYQTNPTLQGARAQQRAVDENVPIARADSLPSVDGNAQYVEYLKQSSNSFTAPSRAIGAGVDLGVPIYAGGAVKNSIRAAKTRVEAGQADLRGTEASVFTQAVAAYMDVIRDQAIVGLSANNVDVLQVNLRATSDRFEIGDVTRTDVAQSGSRLALARGDLRSAQANLIASRERYIQVVGKAPVDLQPPPPLPGLPASPEDAVAIALENNPDLIAAKERSKAAGYDIDIAGAGRMPRVEVFTGGNYTNYLGTLGGATTAPFAQSQSTAQAGVRATIPIFQGGRPAAQERQAQARAAATYETEIAVERDVIAQVRSAYSSWKAANEIIAMNQTAVDAASLSLEGVQAENSVGNRTILNILDAEQELLRAKVQLVTARRNAYVAGFSLLAAMGKAEAQDLGLDGGILYDPDVNYRRVRGKIWDWAKDKDPVAQSTRTVDTPAQDASIPPQ</sequence>
<gene>
    <name evidence="10" type="ORF">ACFO0A_02370</name>
</gene>
<comment type="caution">
    <text evidence="10">The sequence shown here is derived from an EMBL/GenBank/DDBJ whole genome shotgun (WGS) entry which is preliminary data.</text>
</comment>
<proteinExistence type="inferred from homology"/>
<evidence type="ECO:0000256" key="3">
    <source>
        <dbReference type="ARBA" id="ARBA00022448"/>
    </source>
</evidence>
<keyword evidence="3" id="KW-0813">Transport</keyword>
<evidence type="ECO:0000256" key="4">
    <source>
        <dbReference type="ARBA" id="ARBA00022452"/>
    </source>
</evidence>
<dbReference type="PANTHER" id="PTHR30026:SF22">
    <property type="entry name" value="OUTER MEMBRANE EFFLUX PROTEIN"/>
    <property type="match status" value="1"/>
</dbReference>
<dbReference type="InterPro" id="IPR051906">
    <property type="entry name" value="TolC-like"/>
</dbReference>
<keyword evidence="4" id="KW-1134">Transmembrane beta strand</keyword>
<comment type="subcellular location">
    <subcellularLocation>
        <location evidence="1">Cell outer membrane</location>
    </subcellularLocation>
</comment>
<evidence type="ECO:0000256" key="2">
    <source>
        <dbReference type="ARBA" id="ARBA00007613"/>
    </source>
</evidence>
<dbReference type="InterPro" id="IPR010130">
    <property type="entry name" value="T1SS_OMP_TolC"/>
</dbReference>
<dbReference type="SUPFAM" id="SSF56954">
    <property type="entry name" value="Outer membrane efflux proteins (OEP)"/>
    <property type="match status" value="1"/>
</dbReference>
<dbReference type="EMBL" id="JBHSDR010000003">
    <property type="protein sequence ID" value="MFC4293898.1"/>
    <property type="molecule type" value="Genomic_DNA"/>
</dbReference>
<keyword evidence="6" id="KW-0472">Membrane</keyword>
<evidence type="ECO:0000256" key="9">
    <source>
        <dbReference type="SAM" id="SignalP"/>
    </source>
</evidence>
<dbReference type="Pfam" id="PF02321">
    <property type="entry name" value="OEP"/>
    <property type="match status" value="2"/>
</dbReference>
<dbReference type="Gene3D" id="1.20.1600.10">
    <property type="entry name" value="Outer membrane efflux proteins (OEP)"/>
    <property type="match status" value="1"/>
</dbReference>
<reference evidence="11" key="1">
    <citation type="journal article" date="2019" name="Int. J. Syst. Evol. Microbiol.">
        <title>The Global Catalogue of Microorganisms (GCM) 10K type strain sequencing project: providing services to taxonomists for standard genome sequencing and annotation.</title>
        <authorList>
            <consortium name="The Broad Institute Genomics Platform"/>
            <consortium name="The Broad Institute Genome Sequencing Center for Infectious Disease"/>
            <person name="Wu L."/>
            <person name="Ma J."/>
        </authorList>
    </citation>
    <scope>NUCLEOTIDE SEQUENCE [LARGE SCALE GENOMIC DNA]</scope>
    <source>
        <strain evidence="11">CGMCC 1.12989</strain>
    </source>
</reference>
<dbReference type="PANTHER" id="PTHR30026">
    <property type="entry name" value="OUTER MEMBRANE PROTEIN TOLC"/>
    <property type="match status" value="1"/>
</dbReference>
<accession>A0ABV8RKG5</accession>
<dbReference type="NCBIfam" id="TIGR01844">
    <property type="entry name" value="type_I_sec_TolC"/>
    <property type="match status" value="1"/>
</dbReference>
<keyword evidence="7" id="KW-0998">Cell outer membrane</keyword>
<feature type="signal peptide" evidence="9">
    <location>
        <begin position="1"/>
        <end position="30"/>
    </location>
</feature>
<evidence type="ECO:0000313" key="11">
    <source>
        <dbReference type="Proteomes" id="UP001595828"/>
    </source>
</evidence>
<evidence type="ECO:0000256" key="7">
    <source>
        <dbReference type="ARBA" id="ARBA00023237"/>
    </source>
</evidence>
<feature type="region of interest" description="Disordered" evidence="8">
    <location>
        <begin position="466"/>
        <end position="487"/>
    </location>
</feature>
<evidence type="ECO:0000256" key="5">
    <source>
        <dbReference type="ARBA" id="ARBA00022692"/>
    </source>
</evidence>
<dbReference type="InterPro" id="IPR003423">
    <property type="entry name" value="OMP_efflux"/>
</dbReference>
<evidence type="ECO:0000256" key="8">
    <source>
        <dbReference type="SAM" id="MobiDB-lite"/>
    </source>
</evidence>
<protein>
    <submittedName>
        <fullName evidence="10">TolC family outer membrane protein</fullName>
    </submittedName>
</protein>
<organism evidence="10 11">
    <name type="scientific">Novosphingobium tardum</name>
    <dbReference type="NCBI Taxonomy" id="1538021"/>
    <lineage>
        <taxon>Bacteria</taxon>
        <taxon>Pseudomonadati</taxon>
        <taxon>Pseudomonadota</taxon>
        <taxon>Alphaproteobacteria</taxon>
        <taxon>Sphingomonadales</taxon>
        <taxon>Sphingomonadaceae</taxon>
        <taxon>Novosphingobium</taxon>
    </lineage>
</organism>
<keyword evidence="5" id="KW-0812">Transmembrane</keyword>